<proteinExistence type="predicted"/>
<dbReference type="Pfam" id="PF01494">
    <property type="entry name" value="FAD_binding_3"/>
    <property type="match status" value="1"/>
</dbReference>
<dbReference type="InterPro" id="IPR050493">
    <property type="entry name" value="FAD-dep_Monooxygenase_BioMet"/>
</dbReference>
<dbReference type="OrthoDB" id="9782160at2"/>
<dbReference type="eggNOG" id="COG0654">
    <property type="taxonomic scope" value="Bacteria"/>
</dbReference>
<dbReference type="HOGENOM" id="CLU_009665_19_5_6"/>
<reference evidence="4 5" key="1">
    <citation type="journal article" date="2012" name="Stand. Genomic Sci.">
        <title>Complete genome sequence of the melanogenic marine bacterium Marinomonas mediterranea type strain (MMB-1(T)).</title>
        <authorList>
            <person name="Lucas-Elio P."/>
            <person name="Goodwin L."/>
            <person name="Woyke T."/>
            <person name="Pitluck S."/>
            <person name="Nolan M."/>
            <person name="Kyrpides N.C."/>
            <person name="Detter J.C."/>
            <person name="Copeland A."/>
            <person name="Teshima H."/>
            <person name="Bruce D."/>
            <person name="Detter C."/>
            <person name="Tapia R."/>
            <person name="Han S."/>
            <person name="Land M.L."/>
            <person name="Ivanova N."/>
            <person name="Mikhailova N."/>
            <person name="Johnston A.W."/>
            <person name="Sanchez-Amat A."/>
        </authorList>
    </citation>
    <scope>NUCLEOTIDE SEQUENCE [LARGE SCALE GENOMIC DNA]</scope>
    <source>
        <strain evidence="5">ATCC 700492 / JCM 21426 / NBRC 103028 / MMB-1</strain>
    </source>
</reference>
<dbReference type="InterPro" id="IPR002938">
    <property type="entry name" value="FAD-bd"/>
</dbReference>
<dbReference type="PANTHER" id="PTHR13789:SF268">
    <property type="entry name" value="5-METHYLPHENAZINE-1-CARBOXYLATE 1-MONOOXYGENASE"/>
    <property type="match status" value="1"/>
</dbReference>
<dbReference type="SUPFAM" id="SSF51905">
    <property type="entry name" value="FAD/NAD(P)-binding domain"/>
    <property type="match status" value="1"/>
</dbReference>
<dbReference type="SUPFAM" id="SSF54373">
    <property type="entry name" value="FAD-linked reductases, C-terminal domain"/>
    <property type="match status" value="1"/>
</dbReference>
<dbReference type="GO" id="GO:0071949">
    <property type="term" value="F:FAD binding"/>
    <property type="evidence" value="ECO:0007669"/>
    <property type="project" value="InterPro"/>
</dbReference>
<dbReference type="KEGG" id="mme:Marme_1535"/>
<organism evidence="4 5">
    <name type="scientific">Marinomonas mediterranea (strain ATCC 700492 / JCM 21426 / NBRC 103028 / MMB-1)</name>
    <dbReference type="NCBI Taxonomy" id="717774"/>
    <lineage>
        <taxon>Bacteria</taxon>
        <taxon>Pseudomonadati</taxon>
        <taxon>Pseudomonadota</taxon>
        <taxon>Gammaproteobacteria</taxon>
        <taxon>Oceanospirillales</taxon>
        <taxon>Oceanospirillaceae</taxon>
        <taxon>Marinomonas</taxon>
    </lineage>
</organism>
<dbReference type="InterPro" id="IPR036188">
    <property type="entry name" value="FAD/NAD-bd_sf"/>
</dbReference>
<dbReference type="PRINTS" id="PR00420">
    <property type="entry name" value="RNGMNOXGNASE"/>
</dbReference>
<evidence type="ECO:0000256" key="1">
    <source>
        <dbReference type="ARBA" id="ARBA00023002"/>
    </source>
</evidence>
<evidence type="ECO:0000256" key="2">
    <source>
        <dbReference type="ARBA" id="ARBA00023033"/>
    </source>
</evidence>
<dbReference type="Gene3D" id="3.30.9.30">
    <property type="match status" value="1"/>
</dbReference>
<keyword evidence="1" id="KW-0560">Oxidoreductase</keyword>
<dbReference type="EMBL" id="CP002583">
    <property type="protein sequence ID" value="ADZ90800.1"/>
    <property type="molecule type" value="Genomic_DNA"/>
</dbReference>
<evidence type="ECO:0000259" key="3">
    <source>
        <dbReference type="Pfam" id="PF01494"/>
    </source>
</evidence>
<evidence type="ECO:0000313" key="5">
    <source>
        <dbReference type="Proteomes" id="UP000001062"/>
    </source>
</evidence>
<dbReference type="RefSeq" id="WP_013660705.1">
    <property type="nucleotide sequence ID" value="NC_015276.1"/>
</dbReference>
<name>F2JY64_MARM1</name>
<accession>F2JY64</accession>
<keyword evidence="5" id="KW-1185">Reference proteome</keyword>
<evidence type="ECO:0000313" key="4">
    <source>
        <dbReference type="EMBL" id="ADZ90800.1"/>
    </source>
</evidence>
<dbReference type="STRING" id="717774.Marme_1535"/>
<dbReference type="PATRIC" id="fig|717774.3.peg.1595"/>
<gene>
    <name evidence="4" type="ordered locus">Marme_1535</name>
</gene>
<dbReference type="PANTHER" id="PTHR13789">
    <property type="entry name" value="MONOOXYGENASE"/>
    <property type="match status" value="1"/>
</dbReference>
<feature type="domain" description="FAD-binding" evidence="3">
    <location>
        <begin position="11"/>
        <end position="343"/>
    </location>
</feature>
<dbReference type="AlphaFoldDB" id="F2JY64"/>
<keyword evidence="2 4" id="KW-0503">Monooxygenase</keyword>
<dbReference type="Proteomes" id="UP000001062">
    <property type="component" value="Chromosome"/>
</dbReference>
<dbReference type="Gene3D" id="3.50.50.60">
    <property type="entry name" value="FAD/NAD(P)-binding domain"/>
    <property type="match status" value="1"/>
</dbReference>
<dbReference type="NCBIfam" id="NF005720">
    <property type="entry name" value="PRK07538.1"/>
    <property type="match status" value="1"/>
</dbReference>
<dbReference type="GO" id="GO:0004497">
    <property type="term" value="F:monooxygenase activity"/>
    <property type="evidence" value="ECO:0007669"/>
    <property type="project" value="UniProtKB-KW"/>
</dbReference>
<sequence>MTSNQHTSSLPVLIAGGGIGGLATALTLHQIGIPCIVFESVVELKPLGVGINIQPNAVRELYDLGITDDELESIGIKTKEWALVGLNGKDVYSEPRGLEAGYKWPQYSVYRGELQMLLYRLAKERLGSDAIKTGHKVVGYENLSNSKGVVAKVKLASGELIDVQGSLLVAADGLHSAVRAQMHPNQPPIHWGGAVMWRGVAKSLPIRTGASFVGVGRHDHRVVFYPISEPDPETGLVDVNWIAEVTMDTSDGLNGDWNKKVDVEDIVHHFEGWNYDWLDVPSMLRGSSDIYEYPMIDRDPVPTWQDKNVILLGDAAHVMYPTGSNGATQAIVDARILGACLIENGVSAQALEAFNGRLCEDISKVVLRNRGLGPFILLKMLDERCNGEFDDIEEVFPKADREEAMLRYKSAAGYEMEKLNQSPATIDVSALK</sequence>
<protein>
    <submittedName>
        <fullName evidence="4">Monooxygenase FAD-binding protein</fullName>
    </submittedName>
</protein>